<organism evidence="14 15">
    <name type="scientific">Dimargaris verticillata</name>
    <dbReference type="NCBI Taxonomy" id="2761393"/>
    <lineage>
        <taxon>Eukaryota</taxon>
        <taxon>Fungi</taxon>
        <taxon>Fungi incertae sedis</taxon>
        <taxon>Zoopagomycota</taxon>
        <taxon>Kickxellomycotina</taxon>
        <taxon>Dimargaritomycetes</taxon>
        <taxon>Dimargaritales</taxon>
        <taxon>Dimargaritaceae</taxon>
        <taxon>Dimargaris</taxon>
    </lineage>
</organism>
<dbReference type="InterPro" id="IPR039261">
    <property type="entry name" value="FNR_nucleotide-bd"/>
</dbReference>
<feature type="binding site" evidence="11">
    <location>
        <position position="187"/>
    </location>
    <ligand>
        <name>FAD</name>
        <dbReference type="ChEBI" id="CHEBI:57692"/>
    </ligand>
</feature>
<keyword evidence="7 12" id="KW-0560">Oxidoreductase</keyword>
<feature type="binding site" evidence="11">
    <location>
        <position position="162"/>
    </location>
    <ligand>
        <name>FAD</name>
        <dbReference type="ChEBI" id="CHEBI:57692"/>
    </ligand>
</feature>
<comment type="cofactor">
    <cofactor evidence="1 11 12">
        <name>FAD</name>
        <dbReference type="ChEBI" id="CHEBI:57692"/>
    </cofactor>
</comment>
<keyword evidence="8 12" id="KW-0520">NAD</keyword>
<dbReference type="InterPro" id="IPR001433">
    <property type="entry name" value="OxRdtase_FAD/NAD-bd"/>
</dbReference>
<accession>A0A9W8EEI0</accession>
<dbReference type="GO" id="GO:0005741">
    <property type="term" value="C:mitochondrial outer membrane"/>
    <property type="evidence" value="ECO:0007669"/>
    <property type="project" value="UniProtKB-SubCell"/>
</dbReference>
<keyword evidence="15" id="KW-1185">Reference proteome</keyword>
<feature type="binding site" evidence="11">
    <location>
        <position position="161"/>
    </location>
    <ligand>
        <name>FAD</name>
        <dbReference type="ChEBI" id="CHEBI:57692"/>
    </ligand>
</feature>
<dbReference type="SUPFAM" id="SSF63380">
    <property type="entry name" value="Riboflavin synthase domain-like"/>
    <property type="match status" value="1"/>
</dbReference>
<name>A0A9W8EEI0_9FUNG</name>
<evidence type="ECO:0000256" key="11">
    <source>
        <dbReference type="PIRSR" id="PIRSR601834-1"/>
    </source>
</evidence>
<dbReference type="Gene3D" id="3.40.50.80">
    <property type="entry name" value="Nucleotide-binding domain of ferredoxin-NADP reductase (FNR) module"/>
    <property type="match status" value="1"/>
</dbReference>
<comment type="caution">
    <text evidence="14">The sequence shown here is derived from an EMBL/GenBank/DDBJ whole genome shotgun (WGS) entry which is preliminary data.</text>
</comment>
<comment type="similarity">
    <text evidence="3 12">Belongs to the flavoprotein pyridine nucleotide cytochrome reductase family.</text>
</comment>
<evidence type="ECO:0000256" key="4">
    <source>
        <dbReference type="ARBA" id="ARBA00022630"/>
    </source>
</evidence>
<dbReference type="PRINTS" id="PR00406">
    <property type="entry name" value="CYTB5RDTASE"/>
</dbReference>
<comment type="subcellular location">
    <subcellularLocation>
        <location evidence="2">Mitochondrion outer membrane</location>
        <topology evidence="2">Single-pass membrane protein</topology>
    </subcellularLocation>
</comment>
<protein>
    <recommendedName>
        <fullName evidence="12">NADH-cytochrome b5 reductase</fullName>
        <ecNumber evidence="12">1.6.2.2</ecNumber>
    </recommendedName>
</protein>
<keyword evidence="9" id="KW-0496">Mitochondrion</keyword>
<evidence type="ECO:0000313" key="15">
    <source>
        <dbReference type="Proteomes" id="UP001151582"/>
    </source>
</evidence>
<feature type="binding site" evidence="11">
    <location>
        <position position="160"/>
    </location>
    <ligand>
        <name>FAD</name>
        <dbReference type="ChEBI" id="CHEBI:57692"/>
    </ligand>
</feature>
<evidence type="ECO:0000256" key="7">
    <source>
        <dbReference type="ARBA" id="ARBA00023002"/>
    </source>
</evidence>
<dbReference type="Gene3D" id="2.40.30.10">
    <property type="entry name" value="Translation factors"/>
    <property type="match status" value="1"/>
</dbReference>
<dbReference type="Pfam" id="PF00175">
    <property type="entry name" value="NAD_binding_1"/>
    <property type="match status" value="1"/>
</dbReference>
<evidence type="ECO:0000313" key="14">
    <source>
        <dbReference type="EMBL" id="KAJ1983179.1"/>
    </source>
</evidence>
<dbReference type="PRINTS" id="PR00371">
    <property type="entry name" value="FPNCR"/>
</dbReference>
<dbReference type="FunFam" id="3.40.50.80:FF:000009">
    <property type="entry name" value="NADH-cytochrome b5 reductase"/>
    <property type="match status" value="1"/>
</dbReference>
<keyword evidence="6 11" id="KW-0274">FAD</keyword>
<feature type="binding site" evidence="11">
    <location>
        <position position="177"/>
    </location>
    <ligand>
        <name>FAD</name>
        <dbReference type="ChEBI" id="CHEBI:57692"/>
    </ligand>
</feature>
<dbReference type="EC" id="1.6.2.2" evidence="12"/>
<evidence type="ECO:0000256" key="12">
    <source>
        <dbReference type="RuleBase" id="RU361226"/>
    </source>
</evidence>
<evidence type="ECO:0000256" key="5">
    <source>
        <dbReference type="ARBA" id="ARBA00022787"/>
    </source>
</evidence>
<dbReference type="Pfam" id="PF00970">
    <property type="entry name" value="FAD_binding_6"/>
    <property type="match status" value="1"/>
</dbReference>
<dbReference type="InterPro" id="IPR017927">
    <property type="entry name" value="FAD-bd_FR_type"/>
</dbReference>
<dbReference type="InterPro" id="IPR008333">
    <property type="entry name" value="Cbr1-like_FAD-bd_dom"/>
</dbReference>
<evidence type="ECO:0000256" key="6">
    <source>
        <dbReference type="ARBA" id="ARBA00022827"/>
    </source>
</evidence>
<keyword evidence="4 11" id="KW-0285">Flavoprotein</keyword>
<feature type="binding site" evidence="11">
    <location>
        <position position="179"/>
    </location>
    <ligand>
        <name>FAD</name>
        <dbReference type="ChEBI" id="CHEBI:57692"/>
    </ligand>
</feature>
<dbReference type="InterPro" id="IPR001834">
    <property type="entry name" value="CBR-like"/>
</dbReference>
<comment type="catalytic activity">
    <reaction evidence="10 12">
        <text>2 Fe(III)-[cytochrome b5] + NADH = 2 Fe(II)-[cytochrome b5] + NAD(+) + H(+)</text>
        <dbReference type="Rhea" id="RHEA:46680"/>
        <dbReference type="Rhea" id="RHEA-COMP:10438"/>
        <dbReference type="Rhea" id="RHEA-COMP:10439"/>
        <dbReference type="ChEBI" id="CHEBI:15378"/>
        <dbReference type="ChEBI" id="CHEBI:29033"/>
        <dbReference type="ChEBI" id="CHEBI:29034"/>
        <dbReference type="ChEBI" id="CHEBI:57540"/>
        <dbReference type="ChEBI" id="CHEBI:57945"/>
        <dbReference type="EC" id="1.6.2.2"/>
    </reaction>
</comment>
<dbReference type="CDD" id="cd06183">
    <property type="entry name" value="cyt_b5_reduct_like"/>
    <property type="match status" value="1"/>
</dbReference>
<proteinExistence type="inferred from homology"/>
<evidence type="ECO:0000256" key="9">
    <source>
        <dbReference type="ARBA" id="ARBA00023128"/>
    </source>
</evidence>
<dbReference type="PROSITE" id="PS51384">
    <property type="entry name" value="FAD_FR"/>
    <property type="match status" value="1"/>
</dbReference>
<dbReference type="PANTHER" id="PTHR19370">
    <property type="entry name" value="NADH-CYTOCHROME B5 REDUCTASE"/>
    <property type="match status" value="1"/>
</dbReference>
<dbReference type="GO" id="GO:0090524">
    <property type="term" value="F:cytochrome-b5 reductase activity, acting on NADH"/>
    <property type="evidence" value="ECO:0007669"/>
    <property type="project" value="UniProtKB-EC"/>
</dbReference>
<keyword evidence="5" id="KW-0472">Membrane</keyword>
<dbReference type="PANTHER" id="PTHR19370:SF171">
    <property type="entry name" value="NADH-CYTOCHROME B5 REDUCTASE 2"/>
    <property type="match status" value="1"/>
</dbReference>
<feature type="binding site" evidence="11">
    <location>
        <position position="186"/>
    </location>
    <ligand>
        <name>FAD</name>
        <dbReference type="ChEBI" id="CHEBI:57692"/>
    </ligand>
</feature>
<keyword evidence="5" id="KW-1000">Mitochondrion outer membrane</keyword>
<evidence type="ECO:0000256" key="1">
    <source>
        <dbReference type="ARBA" id="ARBA00001974"/>
    </source>
</evidence>
<evidence type="ECO:0000256" key="8">
    <source>
        <dbReference type="ARBA" id="ARBA00023027"/>
    </source>
</evidence>
<reference evidence="14" key="1">
    <citation type="submission" date="2022-07" db="EMBL/GenBank/DDBJ databases">
        <title>Phylogenomic reconstructions and comparative analyses of Kickxellomycotina fungi.</title>
        <authorList>
            <person name="Reynolds N.K."/>
            <person name="Stajich J.E."/>
            <person name="Barry K."/>
            <person name="Grigoriev I.V."/>
            <person name="Crous P."/>
            <person name="Smith M.E."/>
        </authorList>
    </citation>
    <scope>NUCLEOTIDE SEQUENCE</scope>
    <source>
        <strain evidence="14">RSA 567</strain>
    </source>
</reference>
<dbReference type="OrthoDB" id="432685at2759"/>
<dbReference type="FunFam" id="2.40.30.10:FF:000032">
    <property type="entry name" value="NADH-cytochrome b5 reductase"/>
    <property type="match status" value="1"/>
</dbReference>
<evidence type="ECO:0000259" key="13">
    <source>
        <dbReference type="PROSITE" id="PS51384"/>
    </source>
</evidence>
<dbReference type="EMBL" id="JANBQB010000066">
    <property type="protein sequence ID" value="KAJ1983179.1"/>
    <property type="molecule type" value="Genomic_DNA"/>
</dbReference>
<dbReference type="SUPFAM" id="SSF52343">
    <property type="entry name" value="Ferredoxin reductase-like, C-terminal NADP-linked domain"/>
    <property type="match status" value="1"/>
</dbReference>
<dbReference type="Proteomes" id="UP001151582">
    <property type="component" value="Unassembled WGS sequence"/>
</dbReference>
<gene>
    <name evidence="14" type="primary">MCR1</name>
    <name evidence="14" type="ORF">H4R34_001424</name>
</gene>
<evidence type="ECO:0000256" key="3">
    <source>
        <dbReference type="ARBA" id="ARBA00006105"/>
    </source>
</evidence>
<sequence>MQSLNLLRTSANRWARTAAARSGARLPTAAMPVCRQSIRRASAQAEGGAPLPQRSGSNTLLVTAALGILAAGGYYYYTSPEKTQELKQAITPTTKALDPKKFQSFALKFIEPISHNTKLYRFELPEPNMVLGLDVASCIVTKFVDEKNLDKDGKPKVVIRPYTPTSKEDERGYFDLIVKEYPQGVMSRHIASLKPGDKLDVKGPIPKYPYTPNMHKEVGLIAGGTGITPMLQLIRKIFNNPEDHTKVSLIFANIAENDILMRPELDRLAEQYPDRFHVYYTLDNPEVAWKLGRGFITKEMAKEHLPEPSTSSNDMKLFVCGPPPMVKAISGSKASMSDQGPLTGILKELGYTEAQVFKF</sequence>
<evidence type="ECO:0000256" key="2">
    <source>
        <dbReference type="ARBA" id="ARBA00004572"/>
    </source>
</evidence>
<feature type="domain" description="FAD-binding FR-type" evidence="13">
    <location>
        <begin position="100"/>
        <end position="211"/>
    </location>
</feature>
<feature type="binding site" evidence="11">
    <location>
        <position position="228"/>
    </location>
    <ligand>
        <name>FAD</name>
        <dbReference type="ChEBI" id="CHEBI:57692"/>
    </ligand>
</feature>
<dbReference type="AlphaFoldDB" id="A0A9W8EEI0"/>
<dbReference type="InterPro" id="IPR001709">
    <property type="entry name" value="Flavoprot_Pyr_Nucl_cyt_Rdtase"/>
</dbReference>
<dbReference type="InterPro" id="IPR017938">
    <property type="entry name" value="Riboflavin_synthase-like_b-brl"/>
</dbReference>
<evidence type="ECO:0000256" key="10">
    <source>
        <dbReference type="ARBA" id="ARBA00047682"/>
    </source>
</evidence>